<evidence type="ECO:0000313" key="6">
    <source>
        <dbReference type="EMBL" id="CAA7262682.1"/>
    </source>
</evidence>
<accession>A0A8S0WQ37</accession>
<sequence>MNRKHGMEAHLGLGGGLVSEDSRKNLEKVEELCRRKKTEKAVPYLLKSIKDHNNLDAIIQVAFLFPRPDGIEALEYVERRGRGIKNALGEKSFDDDGDRVGHFWMLLETRAYMRVLQALVSMYFENGQLQESANTISEMLRLCPGDNLWQRFWLGSMLCQANRFSDALFFSQAWLTENTLKTGDPPKRGGTAFAPQPRPPTYFKIYGDCEQAKRYLILANKANPNILVKILAEVPRPAGLNDGPRAHNGPEDAQDYPYLTQNIWMENDVWKWADSCEDTKELILKNCSRPACVEKEKPVAQYKRCAACHLVFYCSQDCQKVDWPRHKQDCHAHKQKKIARRAFQTGKPPPAGSMPVFSADTAGGPMFTFAPTGFR</sequence>
<keyword evidence="1" id="KW-0479">Metal-binding</keyword>
<evidence type="ECO:0000256" key="4">
    <source>
        <dbReference type="PROSITE-ProRule" id="PRU00134"/>
    </source>
</evidence>
<dbReference type="SUPFAM" id="SSF144232">
    <property type="entry name" value="HIT/MYND zinc finger-like"/>
    <property type="match status" value="1"/>
</dbReference>
<keyword evidence="7" id="KW-1185">Reference proteome</keyword>
<dbReference type="AlphaFoldDB" id="A0A8S0WQ37"/>
<dbReference type="PROSITE" id="PS01360">
    <property type="entry name" value="ZF_MYND_1"/>
    <property type="match status" value="1"/>
</dbReference>
<reference evidence="6 7" key="1">
    <citation type="submission" date="2020-01" db="EMBL/GenBank/DDBJ databases">
        <authorList>
            <person name="Gupta K D."/>
        </authorList>
    </citation>
    <scope>NUCLEOTIDE SEQUENCE [LARGE SCALE GENOMIC DNA]</scope>
</reference>
<proteinExistence type="predicted"/>
<dbReference type="GO" id="GO:0008270">
    <property type="term" value="F:zinc ion binding"/>
    <property type="evidence" value="ECO:0007669"/>
    <property type="project" value="UniProtKB-KW"/>
</dbReference>
<keyword evidence="2 4" id="KW-0863">Zinc-finger</keyword>
<dbReference type="Pfam" id="PF01753">
    <property type="entry name" value="zf-MYND"/>
    <property type="match status" value="1"/>
</dbReference>
<dbReference type="InterPro" id="IPR002893">
    <property type="entry name" value="Znf_MYND"/>
</dbReference>
<dbReference type="PROSITE" id="PS50865">
    <property type="entry name" value="ZF_MYND_2"/>
    <property type="match status" value="1"/>
</dbReference>
<organism evidence="6 7">
    <name type="scientific">Cyclocybe aegerita</name>
    <name type="common">Black poplar mushroom</name>
    <name type="synonym">Agrocybe aegerita</name>
    <dbReference type="NCBI Taxonomy" id="1973307"/>
    <lineage>
        <taxon>Eukaryota</taxon>
        <taxon>Fungi</taxon>
        <taxon>Dikarya</taxon>
        <taxon>Basidiomycota</taxon>
        <taxon>Agaricomycotina</taxon>
        <taxon>Agaricomycetes</taxon>
        <taxon>Agaricomycetidae</taxon>
        <taxon>Agaricales</taxon>
        <taxon>Agaricineae</taxon>
        <taxon>Bolbitiaceae</taxon>
        <taxon>Cyclocybe</taxon>
    </lineage>
</organism>
<comment type="caution">
    <text evidence="6">The sequence shown here is derived from an EMBL/GenBank/DDBJ whole genome shotgun (WGS) entry which is preliminary data.</text>
</comment>
<evidence type="ECO:0000259" key="5">
    <source>
        <dbReference type="PROSITE" id="PS50865"/>
    </source>
</evidence>
<feature type="domain" description="MYND-type" evidence="5">
    <location>
        <begin position="284"/>
        <end position="330"/>
    </location>
</feature>
<keyword evidence="3" id="KW-0862">Zinc</keyword>
<dbReference type="Proteomes" id="UP000467700">
    <property type="component" value="Unassembled WGS sequence"/>
</dbReference>
<dbReference type="Gene3D" id="6.10.140.2220">
    <property type="match status" value="1"/>
</dbReference>
<evidence type="ECO:0000256" key="2">
    <source>
        <dbReference type="ARBA" id="ARBA00022771"/>
    </source>
</evidence>
<name>A0A8S0WQ37_CYCAE</name>
<gene>
    <name evidence="6" type="ORF">AAE3_LOCUS4809</name>
</gene>
<protein>
    <recommendedName>
        <fullName evidence="5">MYND-type domain-containing protein</fullName>
    </recommendedName>
</protein>
<evidence type="ECO:0000256" key="1">
    <source>
        <dbReference type="ARBA" id="ARBA00022723"/>
    </source>
</evidence>
<evidence type="ECO:0000256" key="3">
    <source>
        <dbReference type="ARBA" id="ARBA00022833"/>
    </source>
</evidence>
<evidence type="ECO:0000313" key="7">
    <source>
        <dbReference type="Proteomes" id="UP000467700"/>
    </source>
</evidence>
<dbReference type="EMBL" id="CACVBS010000036">
    <property type="protein sequence ID" value="CAA7262682.1"/>
    <property type="molecule type" value="Genomic_DNA"/>
</dbReference>
<dbReference type="OrthoDB" id="432970at2759"/>